<dbReference type="AlphaFoldDB" id="A0AAD7YQN1"/>
<evidence type="ECO:0000313" key="9">
    <source>
        <dbReference type="Proteomes" id="UP001231518"/>
    </source>
</evidence>
<dbReference type="InterPro" id="IPR011011">
    <property type="entry name" value="Znf_FYVE_PHD"/>
</dbReference>
<dbReference type="InterPro" id="IPR036570">
    <property type="entry name" value="HORMA_dom_sf"/>
</dbReference>
<evidence type="ECO:0000259" key="7">
    <source>
        <dbReference type="PROSITE" id="PS50815"/>
    </source>
</evidence>
<dbReference type="GO" id="GO:0005694">
    <property type="term" value="C:chromosome"/>
    <property type="evidence" value="ECO:0007669"/>
    <property type="project" value="UniProtKB-SubCell"/>
</dbReference>
<feature type="domain" description="HORMA" evidence="7">
    <location>
        <begin position="28"/>
        <end position="234"/>
    </location>
</feature>
<protein>
    <recommendedName>
        <fullName evidence="7">HORMA domain-containing protein</fullName>
    </recommendedName>
</protein>
<comment type="caution">
    <text evidence="8">The sequence shown here is derived from an EMBL/GenBank/DDBJ whole genome shotgun (WGS) entry which is preliminary data.</text>
</comment>
<accession>A0AAD7YQN1</accession>
<dbReference type="Pfam" id="PF02301">
    <property type="entry name" value="HORMA"/>
    <property type="match status" value="1"/>
</dbReference>
<dbReference type="Gene3D" id="3.30.900.10">
    <property type="entry name" value="HORMA domain"/>
    <property type="match status" value="1"/>
</dbReference>
<evidence type="ECO:0000256" key="1">
    <source>
        <dbReference type="ARBA" id="ARBA00004123"/>
    </source>
</evidence>
<organism evidence="8 9">
    <name type="scientific">Mythimna separata</name>
    <name type="common">Oriental armyworm</name>
    <name type="synonym">Pseudaletia separata</name>
    <dbReference type="NCBI Taxonomy" id="271217"/>
    <lineage>
        <taxon>Eukaryota</taxon>
        <taxon>Metazoa</taxon>
        <taxon>Ecdysozoa</taxon>
        <taxon>Arthropoda</taxon>
        <taxon>Hexapoda</taxon>
        <taxon>Insecta</taxon>
        <taxon>Pterygota</taxon>
        <taxon>Neoptera</taxon>
        <taxon>Endopterygota</taxon>
        <taxon>Lepidoptera</taxon>
        <taxon>Glossata</taxon>
        <taxon>Ditrysia</taxon>
        <taxon>Noctuoidea</taxon>
        <taxon>Noctuidae</taxon>
        <taxon>Noctuinae</taxon>
        <taxon>Hadenini</taxon>
        <taxon>Mythimna</taxon>
    </lineage>
</organism>
<dbReference type="GO" id="GO:0051321">
    <property type="term" value="P:meiotic cell cycle"/>
    <property type="evidence" value="ECO:0007669"/>
    <property type="project" value="UniProtKB-KW"/>
</dbReference>
<feature type="region of interest" description="Disordered" evidence="6">
    <location>
        <begin position="242"/>
        <end position="271"/>
    </location>
</feature>
<keyword evidence="5" id="KW-0469">Meiosis</keyword>
<keyword evidence="3" id="KW-0158">Chromosome</keyword>
<dbReference type="InterPro" id="IPR051294">
    <property type="entry name" value="HORMA_MeioticProgression"/>
</dbReference>
<gene>
    <name evidence="8" type="ORF">PYW07_016182</name>
</gene>
<evidence type="ECO:0000256" key="3">
    <source>
        <dbReference type="ARBA" id="ARBA00022454"/>
    </source>
</evidence>
<comment type="subcellular location">
    <subcellularLocation>
        <location evidence="2">Chromosome</location>
    </subcellularLocation>
    <subcellularLocation>
        <location evidence="1">Nucleus</location>
    </subcellularLocation>
</comment>
<dbReference type="PANTHER" id="PTHR48225:SF7">
    <property type="entry name" value="MEIOSIS-SPECIFIC PROTEIN HOP1"/>
    <property type="match status" value="1"/>
</dbReference>
<dbReference type="GO" id="GO:0005634">
    <property type="term" value="C:nucleus"/>
    <property type="evidence" value="ECO:0007669"/>
    <property type="project" value="UniProtKB-SubCell"/>
</dbReference>
<dbReference type="InterPro" id="IPR003511">
    <property type="entry name" value="HORMA_dom"/>
</dbReference>
<dbReference type="InterPro" id="IPR013083">
    <property type="entry name" value="Znf_RING/FYVE/PHD"/>
</dbReference>
<keyword evidence="9" id="KW-1185">Reference proteome</keyword>
<evidence type="ECO:0000313" key="8">
    <source>
        <dbReference type="EMBL" id="KAJ8725224.1"/>
    </source>
</evidence>
<evidence type="ECO:0000256" key="6">
    <source>
        <dbReference type="SAM" id="MobiDB-lite"/>
    </source>
</evidence>
<proteinExistence type="predicted"/>
<reference evidence="8" key="1">
    <citation type="submission" date="2023-03" db="EMBL/GenBank/DDBJ databases">
        <title>Chromosome-level genomes of two armyworms, Mythimna separata and Mythimna loreyi, provide insights into the biosynthesis and reception of sex pheromones.</title>
        <authorList>
            <person name="Zhao H."/>
        </authorList>
    </citation>
    <scope>NUCLEOTIDE SEQUENCE</scope>
    <source>
        <strain evidence="8">BeijingLab</strain>
        <tissue evidence="8">Pupa</tissue>
    </source>
</reference>
<evidence type="ECO:0000256" key="2">
    <source>
        <dbReference type="ARBA" id="ARBA00004286"/>
    </source>
</evidence>
<dbReference type="PROSITE" id="PS50815">
    <property type="entry name" value="HORMA"/>
    <property type="match status" value="1"/>
</dbReference>
<sequence length="485" mass="55036">MSATATFTSQAVAEWVRLFPRQATETYTSSVTFMKQLTVVAVSTITYLKNVFPEESYTVENFGGIKLRVLKKKCRHELAQFVSTALTQAFEAFDKKYLHQLVICFYDGECKIENLVEYHIFEYLYSPEGVTMNVHSKTRDSAKSSTRYDFDNVRERTLHLIRACVVIMQACQNDMPESYDVSLRLYYNEDAPEGYQAPGFLSTTEDQDHLEPTLPETVKLGWVETPFHRMTARTYIRESMGSSHDAIPSQNAPKMTQNDQDDFESSSAMRSTSDASEIRILCPCNKFDADESTHALLTCHYCSTQQHAACFGLSRENAARVQRHCCTECSDMEPSREPTDPRLAALGVKKRERHCCTECSDMEPSREPTDPRLAALGVKKREVSHCTIVTQHKYSVTAARSAPIWSPAESPLTRAWRPSALRRENREPTDPRLAALGVKKREVSHCTIVTQHKYSVTAARSAPIWSPAESPLTRAWRPSALRREK</sequence>
<dbReference type="SUPFAM" id="SSF56019">
    <property type="entry name" value="The spindle assembly checkpoint protein mad2"/>
    <property type="match status" value="1"/>
</dbReference>
<dbReference type="Gene3D" id="3.30.40.10">
    <property type="entry name" value="Zinc/RING finger domain, C3HC4 (zinc finger)"/>
    <property type="match status" value="1"/>
</dbReference>
<feature type="compositionally biased region" description="Polar residues" evidence="6">
    <location>
        <begin position="248"/>
        <end position="258"/>
    </location>
</feature>
<evidence type="ECO:0000256" key="5">
    <source>
        <dbReference type="ARBA" id="ARBA00023254"/>
    </source>
</evidence>
<keyword evidence="4" id="KW-0539">Nucleus</keyword>
<dbReference type="PANTHER" id="PTHR48225">
    <property type="entry name" value="HORMA DOMAIN-CONTAINING PROTEIN 1"/>
    <property type="match status" value="1"/>
</dbReference>
<name>A0AAD7YQN1_MYTSE</name>
<dbReference type="SUPFAM" id="SSF57903">
    <property type="entry name" value="FYVE/PHD zinc finger"/>
    <property type="match status" value="1"/>
</dbReference>
<evidence type="ECO:0000256" key="4">
    <source>
        <dbReference type="ARBA" id="ARBA00023242"/>
    </source>
</evidence>
<dbReference type="EMBL" id="JARGEI010000010">
    <property type="protein sequence ID" value="KAJ8725224.1"/>
    <property type="molecule type" value="Genomic_DNA"/>
</dbReference>
<dbReference type="Proteomes" id="UP001231518">
    <property type="component" value="Chromosome 7"/>
</dbReference>